<organism evidence="13 14">
    <name type="scientific">Chiloscyllium punctatum</name>
    <name type="common">Brownbanded bambooshark</name>
    <name type="synonym">Hemiscyllium punctatum</name>
    <dbReference type="NCBI Taxonomy" id="137246"/>
    <lineage>
        <taxon>Eukaryota</taxon>
        <taxon>Metazoa</taxon>
        <taxon>Chordata</taxon>
        <taxon>Craniata</taxon>
        <taxon>Vertebrata</taxon>
        <taxon>Chondrichthyes</taxon>
        <taxon>Elasmobranchii</taxon>
        <taxon>Galeomorphii</taxon>
        <taxon>Galeoidea</taxon>
        <taxon>Orectolobiformes</taxon>
        <taxon>Hemiscylliidae</taxon>
        <taxon>Chiloscyllium</taxon>
    </lineage>
</organism>
<feature type="signal peptide" evidence="11">
    <location>
        <begin position="1"/>
        <end position="18"/>
    </location>
</feature>
<dbReference type="OMA" id="FERADKC"/>
<evidence type="ECO:0000256" key="1">
    <source>
        <dbReference type="ARBA" id="ARBA00001913"/>
    </source>
</evidence>
<reference evidence="13 14" key="1">
    <citation type="journal article" date="2018" name="Nat. Ecol. Evol.">
        <title>Shark genomes provide insights into elasmobranch evolution and the origin of vertebrates.</title>
        <authorList>
            <person name="Hara Y"/>
            <person name="Yamaguchi K"/>
            <person name="Onimaru K"/>
            <person name="Kadota M"/>
            <person name="Koyanagi M"/>
            <person name="Keeley SD"/>
            <person name="Tatsumi K"/>
            <person name="Tanaka K"/>
            <person name="Motone F"/>
            <person name="Kageyama Y"/>
            <person name="Nozu R"/>
            <person name="Adachi N"/>
            <person name="Nishimura O"/>
            <person name="Nakagawa R"/>
            <person name="Tanegashima C"/>
            <person name="Kiyatake I"/>
            <person name="Matsumoto R"/>
            <person name="Murakumo K"/>
            <person name="Nishida K"/>
            <person name="Terakita A"/>
            <person name="Kuratani S"/>
            <person name="Sato K"/>
            <person name="Hyodo S Kuraku.S."/>
        </authorList>
    </citation>
    <scope>NUCLEOTIDE SEQUENCE [LARGE SCALE GENOMIC DNA]</scope>
</reference>
<dbReference type="InterPro" id="IPR016090">
    <property type="entry name" value="PLA2-like_dom"/>
</dbReference>
<protein>
    <recommendedName>
        <fullName evidence="3">phospholipase A2</fullName>
        <ecNumber evidence="3">3.1.1.4</ecNumber>
    </recommendedName>
</protein>
<dbReference type="GO" id="GO:0050482">
    <property type="term" value="P:arachidonate secretion"/>
    <property type="evidence" value="ECO:0007669"/>
    <property type="project" value="InterPro"/>
</dbReference>
<evidence type="ECO:0000256" key="4">
    <source>
        <dbReference type="ARBA" id="ARBA00022525"/>
    </source>
</evidence>
<evidence type="ECO:0000256" key="9">
    <source>
        <dbReference type="ARBA" id="ARBA00023157"/>
    </source>
</evidence>
<comment type="cofactor">
    <cofactor evidence="1">
        <name>Ca(2+)</name>
        <dbReference type="ChEBI" id="CHEBI:29108"/>
    </cofactor>
</comment>
<dbReference type="InterPro" id="IPR033113">
    <property type="entry name" value="PLA2_histidine"/>
</dbReference>
<evidence type="ECO:0000256" key="10">
    <source>
        <dbReference type="SAM" id="MobiDB-lite"/>
    </source>
</evidence>
<dbReference type="Pfam" id="PF05826">
    <property type="entry name" value="Phospholip_A2_2"/>
    <property type="match status" value="2"/>
</dbReference>
<evidence type="ECO:0000256" key="6">
    <source>
        <dbReference type="ARBA" id="ARBA00022801"/>
    </source>
</evidence>
<keyword evidence="5" id="KW-0479">Metal-binding</keyword>
<keyword evidence="7" id="KW-0106">Calcium</keyword>
<dbReference type="Gene3D" id="1.20.90.10">
    <property type="entry name" value="Phospholipase A2 domain"/>
    <property type="match status" value="2"/>
</dbReference>
<feature type="chain" id="PRO_5019160053" description="phospholipase A2" evidence="11">
    <location>
        <begin position="19"/>
        <end position="725"/>
    </location>
</feature>
<dbReference type="GO" id="GO:0004623">
    <property type="term" value="F:phospholipase A2 activity"/>
    <property type="evidence" value="ECO:0007669"/>
    <property type="project" value="UniProtKB-EC"/>
</dbReference>
<evidence type="ECO:0000256" key="3">
    <source>
        <dbReference type="ARBA" id="ARBA00013278"/>
    </source>
</evidence>
<dbReference type="SMART" id="SM00085">
    <property type="entry name" value="PA2c"/>
    <property type="match status" value="1"/>
</dbReference>
<accession>A0A401S6Y9</accession>
<evidence type="ECO:0000259" key="12">
    <source>
        <dbReference type="SMART" id="SM00085"/>
    </source>
</evidence>
<dbReference type="GO" id="GO:0046872">
    <property type="term" value="F:metal ion binding"/>
    <property type="evidence" value="ECO:0007669"/>
    <property type="project" value="UniProtKB-KW"/>
</dbReference>
<comment type="subcellular location">
    <subcellularLocation>
        <location evidence="2">Secreted</location>
    </subcellularLocation>
</comment>
<feature type="domain" description="Phospholipase A2-like central" evidence="12">
    <location>
        <begin position="165"/>
        <end position="293"/>
    </location>
</feature>
<feature type="region of interest" description="Disordered" evidence="10">
    <location>
        <begin position="156"/>
        <end position="175"/>
    </location>
</feature>
<sequence length="725" mass="81644">MFLSGGLYCLLFFPLIQGRHETLSRDRLVGLSQRDRSLCHLVAGDHSAHSLSFLARLRGFNDRLVLFQSSWSRQGQLEQCIFWQEATITSAYLAFCLEKQGKALRTGTFLTQWDSRLDTALRDLEQWARNCSSPPLSAAGPGSPRGRRSAALAPLGKLDSPGSASFLQNHRPGARRSRRTLTFPGTVWCGPGSSAVNFTDLGIFDQTDLCCRAHDHCEHRLSAFEYNYGVWNFRLHTISHCDCDYRFRRCLLNVNDTISTVVGIAFFNILQVPCFNLEPDKSCFKKTQRSHCNITERTLQAVLRSQPTYNYIHPILDEFQMGLESKTTASSAATSRQNQIITSLSTGSTTTHDTLTKSTQKVKSINKKCHKCKGHQKKKTKAKSQNILKAKADMMPTMVPTELAFNPAIEQNSVPVAMEKKDGPRKLLQRNVSDALMNQVNGTVTVGLDENNSKEHSFTLLGRQNTATSLSKNVESTTLSSKNRTGIKLAKTMYNIKNIVSNSFISSRKAFDLSSFSKNNSLKSLPSGSDRKGHAPRNLPCRMGNWNHSEIIISSPCAHQPLDPIRPRPTASKGKSRGCNIYKALDRCEHKISPQELKFSYHNQQSRTLYHCDCIKRLAKQMKKRVNVSAAEWLLTEFVSQSCFWLKSVPRNCSNEEWRHCATQSGSTVAVLSKPRHLQRILHHLGITDEYLYPLTDEQERYKNGRSNVTNSVKLYDKCLQLTQA</sequence>
<keyword evidence="14" id="KW-1185">Reference proteome</keyword>
<evidence type="ECO:0000256" key="11">
    <source>
        <dbReference type="SAM" id="SignalP"/>
    </source>
</evidence>
<dbReference type="AlphaFoldDB" id="A0A401S6Y9"/>
<dbReference type="PANTHER" id="PTHR12253">
    <property type="entry name" value="RH14732P"/>
    <property type="match status" value="1"/>
</dbReference>
<dbReference type="FunFam" id="1.20.90.10:FF:000002">
    <property type="entry name" value="Phospholipase A2 group III"/>
    <property type="match status" value="1"/>
</dbReference>
<comment type="caution">
    <text evidence="13">The sequence shown here is derived from an EMBL/GenBank/DDBJ whole genome shotgun (WGS) entry which is preliminary data.</text>
</comment>
<keyword evidence="8" id="KW-0443">Lipid metabolism</keyword>
<evidence type="ECO:0000256" key="5">
    <source>
        <dbReference type="ARBA" id="ARBA00022723"/>
    </source>
</evidence>
<evidence type="ECO:0000313" key="13">
    <source>
        <dbReference type="EMBL" id="GCC26165.1"/>
    </source>
</evidence>
<evidence type="ECO:0000256" key="7">
    <source>
        <dbReference type="ARBA" id="ARBA00022837"/>
    </source>
</evidence>
<evidence type="ECO:0000256" key="8">
    <source>
        <dbReference type="ARBA" id="ARBA00023098"/>
    </source>
</evidence>
<dbReference type="SUPFAM" id="SSF48619">
    <property type="entry name" value="Phospholipase A2, PLA2"/>
    <property type="match status" value="1"/>
</dbReference>
<dbReference type="CDD" id="cd04704">
    <property type="entry name" value="PLA2_bee_venom_like"/>
    <property type="match status" value="1"/>
</dbReference>
<dbReference type="OrthoDB" id="10059604at2759"/>
<keyword evidence="11" id="KW-0732">Signal</keyword>
<keyword evidence="4" id="KW-0964">Secreted</keyword>
<dbReference type="EC" id="3.1.1.4" evidence="3"/>
<dbReference type="Proteomes" id="UP000287033">
    <property type="component" value="Unassembled WGS sequence"/>
</dbReference>
<evidence type="ECO:0000256" key="2">
    <source>
        <dbReference type="ARBA" id="ARBA00004613"/>
    </source>
</evidence>
<dbReference type="GO" id="GO:0005576">
    <property type="term" value="C:extracellular region"/>
    <property type="evidence" value="ECO:0007669"/>
    <property type="project" value="UniProtKB-SubCell"/>
</dbReference>
<dbReference type="GO" id="GO:0006644">
    <property type="term" value="P:phospholipid metabolic process"/>
    <property type="evidence" value="ECO:0007669"/>
    <property type="project" value="InterPro"/>
</dbReference>
<name>A0A401S6Y9_CHIPU</name>
<keyword evidence="9" id="KW-1015">Disulfide bond</keyword>
<evidence type="ECO:0000313" key="14">
    <source>
        <dbReference type="Proteomes" id="UP000287033"/>
    </source>
</evidence>
<keyword evidence="6" id="KW-0378">Hydrolase</keyword>
<dbReference type="PROSITE" id="PS00118">
    <property type="entry name" value="PA2_HIS"/>
    <property type="match status" value="1"/>
</dbReference>
<proteinExistence type="predicted"/>
<dbReference type="InterPro" id="IPR036444">
    <property type="entry name" value="PLipase_A2_dom_sf"/>
</dbReference>
<dbReference type="EMBL" id="BEZZ01000112">
    <property type="protein sequence ID" value="GCC26165.1"/>
    <property type="molecule type" value="Genomic_DNA"/>
</dbReference>
<dbReference type="STRING" id="137246.A0A401S6Y9"/>
<gene>
    <name evidence="13" type="ORF">chiPu_0004580</name>
</gene>